<dbReference type="EMBL" id="CP060244">
    <property type="protein sequence ID" value="QNT77505.1"/>
    <property type="molecule type" value="Genomic_DNA"/>
</dbReference>
<evidence type="ECO:0000313" key="2">
    <source>
        <dbReference type="Proteomes" id="UP000516349"/>
    </source>
</evidence>
<organism evidence="1 2">
    <name type="scientific">Entomobacter blattae</name>
    <dbReference type="NCBI Taxonomy" id="2762277"/>
    <lineage>
        <taxon>Bacteria</taxon>
        <taxon>Pseudomonadati</taxon>
        <taxon>Pseudomonadota</taxon>
        <taxon>Alphaproteobacteria</taxon>
        <taxon>Acetobacterales</taxon>
        <taxon>Acetobacteraceae</taxon>
        <taxon>Entomobacter</taxon>
    </lineage>
</organism>
<name>A0A7H1NNZ5_9PROT</name>
<sequence length="38" mass="4323">MGTVTKPRKFLILKKKGEFITGLVLSERILPPRSILKN</sequence>
<keyword evidence="2" id="KW-1185">Reference proteome</keyword>
<dbReference type="KEGG" id="ebla:JGUZn3_02470"/>
<dbReference type="AlphaFoldDB" id="A0A7H1NNZ5"/>
<protein>
    <submittedName>
        <fullName evidence="1">Uncharacterized protein</fullName>
    </submittedName>
</protein>
<gene>
    <name evidence="1" type="ORF">JGUZn3_02470</name>
</gene>
<dbReference type="Proteomes" id="UP000516349">
    <property type="component" value="Chromosome"/>
</dbReference>
<reference evidence="1 2" key="1">
    <citation type="submission" date="2020-08" db="EMBL/GenBank/DDBJ databases">
        <title>Complete genome sequence of Entomobacter blattae G55GP.</title>
        <authorList>
            <person name="Poehlein A."/>
            <person name="Guzman J."/>
            <person name="Daniel R."/>
            <person name="Vilcinskas A."/>
        </authorList>
    </citation>
    <scope>NUCLEOTIDE SEQUENCE [LARGE SCALE GENOMIC DNA]</scope>
    <source>
        <strain evidence="1 2">G55GP</strain>
    </source>
</reference>
<accession>A0A7H1NNZ5</accession>
<proteinExistence type="predicted"/>
<evidence type="ECO:0000313" key="1">
    <source>
        <dbReference type="EMBL" id="QNT77505.1"/>
    </source>
</evidence>